<dbReference type="AlphaFoldDB" id="F2JTF5"/>
<dbReference type="Pfam" id="PF08937">
    <property type="entry name" value="ThsB_TIR"/>
    <property type="match status" value="1"/>
</dbReference>
<name>F2JTF5_MARM1</name>
<feature type="domain" description="Thoeris protein ThsB TIR-like" evidence="2">
    <location>
        <begin position="12"/>
        <end position="110"/>
    </location>
</feature>
<accession>F2JTF5</accession>
<dbReference type="OrthoDB" id="9811746at2"/>
<dbReference type="InterPro" id="IPR015032">
    <property type="entry name" value="ThsB__TIR-like_domain"/>
</dbReference>
<dbReference type="EMBL" id="CP002583">
    <property type="protein sequence ID" value="ADZ91469.1"/>
    <property type="molecule type" value="Genomic_DNA"/>
</dbReference>
<protein>
    <recommendedName>
        <fullName evidence="2">Thoeris protein ThsB TIR-like domain-containing protein</fullName>
    </recommendedName>
</protein>
<reference evidence="3 4" key="1">
    <citation type="journal article" date="2012" name="Stand. Genomic Sci.">
        <title>Complete genome sequence of the melanogenic marine bacterium Marinomonas mediterranea type strain (MMB-1(T)).</title>
        <authorList>
            <person name="Lucas-Elio P."/>
            <person name="Goodwin L."/>
            <person name="Woyke T."/>
            <person name="Pitluck S."/>
            <person name="Nolan M."/>
            <person name="Kyrpides N.C."/>
            <person name="Detter J.C."/>
            <person name="Copeland A."/>
            <person name="Teshima H."/>
            <person name="Bruce D."/>
            <person name="Detter C."/>
            <person name="Tapia R."/>
            <person name="Han S."/>
            <person name="Land M.L."/>
            <person name="Ivanova N."/>
            <person name="Mikhailova N."/>
            <person name="Johnston A.W."/>
            <person name="Sanchez-Amat A."/>
        </authorList>
    </citation>
    <scope>NUCLEOTIDE SEQUENCE [LARGE SCALE GENOMIC DNA]</scope>
    <source>
        <strain evidence="4">ATCC 700492 / JCM 21426 / NBRC 103028 / MMB-1</strain>
    </source>
</reference>
<proteinExistence type="predicted"/>
<dbReference type="PATRIC" id="fig|717774.3.peg.2295"/>
<evidence type="ECO:0000313" key="4">
    <source>
        <dbReference type="Proteomes" id="UP000001062"/>
    </source>
</evidence>
<dbReference type="RefSeq" id="WP_013661374.1">
    <property type="nucleotide sequence ID" value="NC_015276.1"/>
</dbReference>
<dbReference type="eggNOG" id="ENOG5030DRP">
    <property type="taxonomic scope" value="Bacteria"/>
</dbReference>
<organism evidence="3 4">
    <name type="scientific">Marinomonas mediterranea (strain ATCC 700492 / JCM 21426 / NBRC 103028 / MMB-1)</name>
    <dbReference type="NCBI Taxonomy" id="717774"/>
    <lineage>
        <taxon>Bacteria</taxon>
        <taxon>Pseudomonadati</taxon>
        <taxon>Pseudomonadota</taxon>
        <taxon>Gammaproteobacteria</taxon>
        <taxon>Oceanospirillales</taxon>
        <taxon>Oceanospirillaceae</taxon>
        <taxon>Marinomonas</taxon>
    </lineage>
</organism>
<evidence type="ECO:0000259" key="2">
    <source>
        <dbReference type="Pfam" id="PF08937"/>
    </source>
</evidence>
<dbReference type="HOGENOM" id="CLU_115337_0_0_6"/>
<evidence type="ECO:0000256" key="1">
    <source>
        <dbReference type="SAM" id="MobiDB-lite"/>
    </source>
</evidence>
<feature type="region of interest" description="Disordered" evidence="1">
    <location>
        <begin position="178"/>
        <end position="197"/>
    </location>
</feature>
<dbReference type="KEGG" id="mme:Marme_2228"/>
<keyword evidence="4" id="KW-1185">Reference proteome</keyword>
<evidence type="ECO:0000313" key="3">
    <source>
        <dbReference type="EMBL" id="ADZ91469.1"/>
    </source>
</evidence>
<gene>
    <name evidence="3" type="ordered locus">Marme_2228</name>
</gene>
<dbReference type="Proteomes" id="UP000001062">
    <property type="component" value="Chromosome"/>
</dbReference>
<sequence>MYGYTTKKHKTFISFHHADEEQRQQFERDFSQQFDGYVSKSVQDGDIDPNKKTDDIRRIIREKFIKDATVTVVLIGQGTWRRKHVDWEIASSIRDTKNNPRTGLIGILLPSYSTSGSSFYELENAENSGQYNPYTIPPRLYDNVKCGFAKIYSWPRNGDELRQWIHDAFEKRKTVTPDNSFPSFAKNRPDYQQQWQS</sequence>